<sequence>MGQSSVQGEGTRRRVRHAGERGWDDSLYEEKPLGKGATGGGDADGTPPAGLTPGGGSGGGDGRRRRGARREAGRRGKRRILRWVASVLSLLILGTAAAGYLYYEHLNNNIRKGERSAGDSKAQKPEPNAAGQTPLNVLLIGSDSRSSKANQQLGGSRDKADAPPLADVQMLLHVSADRKNASVVSIPRDTRVQVPECVDPATKKTYKATRTLINETLARGGPGCTLLTWESLTGVYIDHWMTVDFAGVVAMSDAVGGADVCVEQNVWDRPTAMVKGGSGLKLKAGPQTVEGEQALQWLRTRHAFYNDMGRSKAQHMYMNSVIRKLKKQNAFTDTGQLMDLAETATKSLQVSEEIGTVKKLFDLGMQLKDVPMERIEMLTMPWIQDPYDQNRVLPAPEKADNVWRMVRDDIPLDGKGPTSKPKPAAAPKDPAAPAAEIGVLVQNGTHTAQEGSVRGRATDVAGVLKDKGYARASQDSTSNPMAKTVVRYPSAELEGDAYAVAKSLGIPAGSVKKSTDVSGVTVVVGADWRTGDTFPKSAAPTLSREDTDALNGANETECMDVYAPYRW</sequence>
<evidence type="ECO:0000313" key="2">
    <source>
        <dbReference type="Proteomes" id="UP001375539"/>
    </source>
</evidence>
<evidence type="ECO:0000313" key="1">
    <source>
        <dbReference type="EMBL" id="MEJ8657691.1"/>
    </source>
</evidence>
<reference evidence="1" key="1">
    <citation type="submission" date="2024-03" db="EMBL/GenBank/DDBJ databases">
        <title>Novel Streptomyces species of biotechnological and ecological value are a feature of Machair soil.</title>
        <authorList>
            <person name="Prole J.R."/>
            <person name="Goodfellow M."/>
            <person name="Allenby N."/>
            <person name="Ward A.C."/>
        </authorList>
    </citation>
    <scope>NUCLEOTIDE SEQUENCE</scope>
    <source>
        <strain evidence="1">MS1.AVA.4</strain>
    </source>
</reference>
<accession>A0ACC6QHD2</accession>
<proteinExistence type="predicted"/>
<keyword evidence="2" id="KW-1185">Reference proteome</keyword>
<name>A0ACC6QHD2_9ACTN</name>
<dbReference type="EMBL" id="JBBKAI010000002">
    <property type="protein sequence ID" value="MEJ8657691.1"/>
    <property type="molecule type" value="Genomic_DNA"/>
</dbReference>
<dbReference type="Proteomes" id="UP001375539">
    <property type="component" value="Unassembled WGS sequence"/>
</dbReference>
<comment type="caution">
    <text evidence="1">The sequence shown here is derived from an EMBL/GenBank/DDBJ whole genome shotgun (WGS) entry which is preliminary data.</text>
</comment>
<gene>
    <name evidence="1" type="ORF">WKI58_14360</name>
</gene>
<organism evidence="1 2">
    <name type="scientific">Streptomyces pratisoli</name>
    <dbReference type="NCBI Taxonomy" id="3139917"/>
    <lineage>
        <taxon>Bacteria</taxon>
        <taxon>Bacillati</taxon>
        <taxon>Actinomycetota</taxon>
        <taxon>Actinomycetes</taxon>
        <taxon>Kitasatosporales</taxon>
        <taxon>Streptomycetaceae</taxon>
        <taxon>Streptomyces</taxon>
    </lineage>
</organism>
<protein>
    <submittedName>
        <fullName evidence="1">LCP family protein</fullName>
    </submittedName>
</protein>